<dbReference type="eggNOG" id="KOG1947">
    <property type="taxonomic scope" value="Eukaryota"/>
</dbReference>
<dbReference type="EMBL" id="CM001220">
    <property type="protein sequence ID" value="AES92402.1"/>
    <property type="molecule type" value="Genomic_DNA"/>
</dbReference>
<protein>
    <submittedName>
        <fullName evidence="1 2">Uncharacterized protein</fullName>
    </submittedName>
</protein>
<reference evidence="1 3" key="1">
    <citation type="journal article" date="2011" name="Nature">
        <title>The Medicago genome provides insight into the evolution of rhizobial symbioses.</title>
        <authorList>
            <person name="Young N.D."/>
            <person name="Debelle F."/>
            <person name="Oldroyd G.E."/>
            <person name="Geurts R."/>
            <person name="Cannon S.B."/>
            <person name="Udvardi M.K."/>
            <person name="Benedito V.A."/>
            <person name="Mayer K.F."/>
            <person name="Gouzy J."/>
            <person name="Schoof H."/>
            <person name="Van de Peer Y."/>
            <person name="Proost S."/>
            <person name="Cook D.R."/>
            <person name="Meyers B.C."/>
            <person name="Spannagl M."/>
            <person name="Cheung F."/>
            <person name="De Mita S."/>
            <person name="Krishnakumar V."/>
            <person name="Gundlach H."/>
            <person name="Zhou S."/>
            <person name="Mudge J."/>
            <person name="Bharti A.K."/>
            <person name="Murray J.D."/>
            <person name="Naoumkina M.A."/>
            <person name="Rosen B."/>
            <person name="Silverstein K.A."/>
            <person name="Tang H."/>
            <person name="Rombauts S."/>
            <person name="Zhao P.X."/>
            <person name="Zhou P."/>
            <person name="Barbe V."/>
            <person name="Bardou P."/>
            <person name="Bechner M."/>
            <person name="Bellec A."/>
            <person name="Berger A."/>
            <person name="Berges H."/>
            <person name="Bidwell S."/>
            <person name="Bisseling T."/>
            <person name="Choisne N."/>
            <person name="Couloux A."/>
            <person name="Denny R."/>
            <person name="Deshpande S."/>
            <person name="Dai X."/>
            <person name="Doyle J.J."/>
            <person name="Dudez A.M."/>
            <person name="Farmer A.D."/>
            <person name="Fouteau S."/>
            <person name="Franken C."/>
            <person name="Gibelin C."/>
            <person name="Gish J."/>
            <person name="Goldstein S."/>
            <person name="Gonzalez A.J."/>
            <person name="Green P.J."/>
            <person name="Hallab A."/>
            <person name="Hartog M."/>
            <person name="Hua A."/>
            <person name="Humphray S.J."/>
            <person name="Jeong D.H."/>
            <person name="Jing Y."/>
            <person name="Jocker A."/>
            <person name="Kenton S.M."/>
            <person name="Kim D.J."/>
            <person name="Klee K."/>
            <person name="Lai H."/>
            <person name="Lang C."/>
            <person name="Lin S."/>
            <person name="Macmil S.L."/>
            <person name="Magdelenat G."/>
            <person name="Matthews L."/>
            <person name="McCorrison J."/>
            <person name="Monaghan E.L."/>
            <person name="Mun J.H."/>
            <person name="Najar F.Z."/>
            <person name="Nicholson C."/>
            <person name="Noirot C."/>
            <person name="O'Bleness M."/>
            <person name="Paule C.R."/>
            <person name="Poulain J."/>
            <person name="Prion F."/>
            <person name="Qin B."/>
            <person name="Qu C."/>
            <person name="Retzel E.F."/>
            <person name="Riddle C."/>
            <person name="Sallet E."/>
            <person name="Samain S."/>
            <person name="Samson N."/>
            <person name="Sanders I."/>
            <person name="Saurat O."/>
            <person name="Scarpelli C."/>
            <person name="Schiex T."/>
            <person name="Segurens B."/>
            <person name="Severin A.J."/>
            <person name="Sherrier D.J."/>
            <person name="Shi R."/>
            <person name="Sims S."/>
            <person name="Singer S.R."/>
            <person name="Sinharoy S."/>
            <person name="Sterck L."/>
            <person name="Viollet A."/>
            <person name="Wang B.B."/>
            <person name="Wang K."/>
            <person name="Wang M."/>
            <person name="Wang X."/>
            <person name="Warfsmann J."/>
            <person name="Weissenbach J."/>
            <person name="White D.D."/>
            <person name="White J.D."/>
            <person name="Wiley G.B."/>
            <person name="Wincker P."/>
            <person name="Xing Y."/>
            <person name="Yang L."/>
            <person name="Yao Z."/>
            <person name="Ying F."/>
            <person name="Zhai J."/>
            <person name="Zhou L."/>
            <person name="Zuber A."/>
            <person name="Denarie J."/>
            <person name="Dixon R.A."/>
            <person name="May G.D."/>
            <person name="Schwartz D.C."/>
            <person name="Rogers J."/>
            <person name="Quetier F."/>
            <person name="Town C.D."/>
            <person name="Roe B.A."/>
        </authorList>
    </citation>
    <scope>NUCLEOTIDE SEQUENCE [LARGE SCALE GENOMIC DNA]</scope>
    <source>
        <strain evidence="1">A17</strain>
        <strain evidence="2 3">cv. Jemalong A17</strain>
    </source>
</reference>
<dbReference type="PANTHER" id="PTHR13318:SF106">
    <property type="entry name" value="F-BOX_LRR-REPEAT PROTEIN 2"/>
    <property type="match status" value="1"/>
</dbReference>
<dbReference type="InterPro" id="IPR032675">
    <property type="entry name" value="LRR_dom_sf"/>
</dbReference>
<dbReference type="HOGENOM" id="CLU_028145_1_1_1"/>
<evidence type="ECO:0000313" key="2">
    <source>
        <dbReference type="EnsemblPlants" id="AES92402"/>
    </source>
</evidence>
<gene>
    <name evidence="1" type="ordered locus">MTR_4g129140</name>
</gene>
<reference evidence="1 3" key="2">
    <citation type="journal article" date="2014" name="BMC Genomics">
        <title>An improved genome release (version Mt4.0) for the model legume Medicago truncatula.</title>
        <authorList>
            <person name="Tang H."/>
            <person name="Krishnakumar V."/>
            <person name="Bidwell S."/>
            <person name="Rosen B."/>
            <person name="Chan A."/>
            <person name="Zhou S."/>
            <person name="Gentzbittel L."/>
            <person name="Childs K.L."/>
            <person name="Yandell M."/>
            <person name="Gundlach H."/>
            <person name="Mayer K.F."/>
            <person name="Schwartz D.C."/>
            <person name="Town C.D."/>
        </authorList>
    </citation>
    <scope>GENOME REANNOTATION</scope>
    <source>
        <strain evidence="2 3">cv. Jemalong A17</strain>
    </source>
</reference>
<evidence type="ECO:0000313" key="1">
    <source>
        <dbReference type="EMBL" id="AES92402.1"/>
    </source>
</evidence>
<name>G7JE88_MEDTR</name>
<accession>G7JE88</accession>
<dbReference type="Proteomes" id="UP000002051">
    <property type="component" value="Chromosome 4"/>
</dbReference>
<dbReference type="PANTHER" id="PTHR13318">
    <property type="entry name" value="PARTNER OF PAIRED, ISOFORM B-RELATED"/>
    <property type="match status" value="1"/>
</dbReference>
<dbReference type="InterPro" id="IPR006553">
    <property type="entry name" value="Leu-rich_rpt_Cys-con_subtyp"/>
</dbReference>
<dbReference type="GO" id="GO:0031146">
    <property type="term" value="P:SCF-dependent proteasomal ubiquitin-dependent protein catabolic process"/>
    <property type="evidence" value="ECO:0000318"/>
    <property type="project" value="GO_Central"/>
</dbReference>
<proteinExistence type="predicted"/>
<organism evidence="1 3">
    <name type="scientific">Medicago truncatula</name>
    <name type="common">Barrel medic</name>
    <name type="synonym">Medicago tribuloides</name>
    <dbReference type="NCBI Taxonomy" id="3880"/>
    <lineage>
        <taxon>Eukaryota</taxon>
        <taxon>Viridiplantae</taxon>
        <taxon>Streptophyta</taxon>
        <taxon>Embryophyta</taxon>
        <taxon>Tracheophyta</taxon>
        <taxon>Spermatophyta</taxon>
        <taxon>Magnoliopsida</taxon>
        <taxon>eudicotyledons</taxon>
        <taxon>Gunneridae</taxon>
        <taxon>Pentapetalae</taxon>
        <taxon>rosids</taxon>
        <taxon>fabids</taxon>
        <taxon>Fabales</taxon>
        <taxon>Fabaceae</taxon>
        <taxon>Papilionoideae</taxon>
        <taxon>50 kb inversion clade</taxon>
        <taxon>NPAAA clade</taxon>
        <taxon>Hologalegina</taxon>
        <taxon>IRL clade</taxon>
        <taxon>Trifolieae</taxon>
        <taxon>Medicago</taxon>
    </lineage>
</organism>
<dbReference type="EnsemblPlants" id="AES92402">
    <property type="protein sequence ID" value="AES92402"/>
    <property type="gene ID" value="MTR_4g129140"/>
</dbReference>
<dbReference type="SUPFAM" id="SSF52047">
    <property type="entry name" value="RNI-like"/>
    <property type="match status" value="1"/>
</dbReference>
<evidence type="ECO:0000313" key="3">
    <source>
        <dbReference type="Proteomes" id="UP000002051"/>
    </source>
</evidence>
<reference evidence="2" key="3">
    <citation type="submission" date="2015-04" db="UniProtKB">
        <authorList>
            <consortium name="EnsemblPlants"/>
        </authorList>
    </citation>
    <scope>IDENTIFICATION</scope>
    <source>
        <strain evidence="2">cv. Jemalong A17</strain>
    </source>
</reference>
<dbReference type="AlphaFoldDB" id="G7JE88"/>
<dbReference type="Gene3D" id="3.80.10.10">
    <property type="entry name" value="Ribonuclease Inhibitor"/>
    <property type="match status" value="2"/>
</dbReference>
<sequence length="427" mass="47964">MKRKKSSQQTVSETHSDLPDECWESIFKLVINNKDKNNNRHNLNSLSVVSKQCSYPLPVISDSHSISTVQHNYVASSKDTPTSPPSTSHATTVTTLTLTRFFTLTSLTCSKIKSLSTNDLLVIAECFPLREELDLSYPSGCKHYTNYLYGVEALSETLFKLRKVNLSGLTIIEQSLFHLLKNCNLLQEVILFNCDRKNITQVGIASALRERPTLTSFSFFITPNVWDITSDFIKSLVSLKGLTSLNLQHLGISDKLLYSIAKECLPLTSLVLQNAYFLNNQHVVNLSLLLGDLVSINLSRCYKITKLALFALAKNCPSLSEIKMERIGNEIVENSESSMELGVYPQFVHLNLAECSRVKLIGMNFVVPKLEALNLSFTKVNDKTLCDLEELSWAFAILLKHCDNVTDKGVKHVEENCTQLMPSWLVF</sequence>
<dbReference type="GO" id="GO:0019005">
    <property type="term" value="C:SCF ubiquitin ligase complex"/>
    <property type="evidence" value="ECO:0000318"/>
    <property type="project" value="GO_Central"/>
</dbReference>
<keyword evidence="3" id="KW-1185">Reference proteome</keyword>
<dbReference type="SMART" id="SM00367">
    <property type="entry name" value="LRR_CC"/>
    <property type="match status" value="3"/>
</dbReference>
<dbReference type="PaxDb" id="3880-AES92402"/>